<comment type="caution">
    <text evidence="8">The sequence shown here is derived from an EMBL/GenBank/DDBJ whole genome shotgun (WGS) entry which is preliminary data.</text>
</comment>
<comment type="subcellular location">
    <subcellularLocation>
        <location evidence="1">Cell membrane</location>
        <topology evidence="1">Multi-pass membrane protein</topology>
    </subcellularLocation>
</comment>
<feature type="transmembrane region" description="Helical" evidence="6">
    <location>
        <begin position="43"/>
        <end position="62"/>
    </location>
</feature>
<dbReference type="RefSeq" id="WP_094208081.1">
    <property type="nucleotide sequence ID" value="NZ_NDYE01000004.1"/>
</dbReference>
<evidence type="ECO:0000256" key="1">
    <source>
        <dbReference type="ARBA" id="ARBA00004651"/>
    </source>
</evidence>
<proteinExistence type="predicted"/>
<keyword evidence="2" id="KW-1003">Cell membrane</keyword>
<keyword evidence="3 6" id="KW-0812">Transmembrane</keyword>
<evidence type="ECO:0000256" key="5">
    <source>
        <dbReference type="ARBA" id="ARBA00023136"/>
    </source>
</evidence>
<dbReference type="InterPro" id="IPR027379">
    <property type="entry name" value="CLS_N"/>
</dbReference>
<dbReference type="Proteomes" id="UP000215546">
    <property type="component" value="Unassembled WGS sequence"/>
</dbReference>
<evidence type="ECO:0000313" key="8">
    <source>
        <dbReference type="EMBL" id="OXZ34331.1"/>
    </source>
</evidence>
<feature type="domain" description="Cardiolipin synthase N-terminal" evidence="7">
    <location>
        <begin position="21"/>
        <end position="64"/>
    </location>
</feature>
<protein>
    <recommendedName>
        <fullName evidence="7">Cardiolipin synthase N-terminal domain-containing protein</fullName>
    </recommendedName>
</protein>
<dbReference type="Pfam" id="PF13396">
    <property type="entry name" value="PLDc_N"/>
    <property type="match status" value="1"/>
</dbReference>
<dbReference type="AlphaFoldDB" id="A0A233VPM2"/>
<dbReference type="GO" id="GO:0005886">
    <property type="term" value="C:plasma membrane"/>
    <property type="evidence" value="ECO:0007669"/>
    <property type="project" value="UniProtKB-SubCell"/>
</dbReference>
<evidence type="ECO:0000256" key="3">
    <source>
        <dbReference type="ARBA" id="ARBA00022692"/>
    </source>
</evidence>
<evidence type="ECO:0000256" key="4">
    <source>
        <dbReference type="ARBA" id="ARBA00022989"/>
    </source>
</evidence>
<evidence type="ECO:0000256" key="6">
    <source>
        <dbReference type="SAM" id="Phobius"/>
    </source>
</evidence>
<sequence>MPYIIREYLPILIPIIILEIALMIYSLSHVLKHDRYKFGSRTMWILIVVFIQIIGPILYLTIGREDE</sequence>
<organism evidence="8 9">
    <name type="scientific">Finegoldia magna</name>
    <name type="common">Peptostreptococcus magnus</name>
    <dbReference type="NCBI Taxonomy" id="1260"/>
    <lineage>
        <taxon>Bacteria</taxon>
        <taxon>Bacillati</taxon>
        <taxon>Bacillota</taxon>
        <taxon>Tissierellia</taxon>
        <taxon>Tissierellales</taxon>
        <taxon>Peptoniphilaceae</taxon>
        <taxon>Finegoldia</taxon>
    </lineage>
</organism>
<reference evidence="9" key="1">
    <citation type="submission" date="2017-04" db="EMBL/GenBank/DDBJ databases">
        <title>Finegoldia magna isolated from orthopedic joint implant-associated infections.</title>
        <authorList>
            <person name="Bjorklund S."/>
            <person name="Bruggemann H."/>
            <person name="Jensen A."/>
            <person name="Hellmark B."/>
            <person name="Soderquist B."/>
        </authorList>
    </citation>
    <scope>NUCLEOTIDE SEQUENCE [LARGE SCALE GENOMIC DNA]</scope>
    <source>
        <strain evidence="9">12T273</strain>
    </source>
</reference>
<gene>
    <name evidence="8" type="ORF">B9N55_02010</name>
</gene>
<evidence type="ECO:0000259" key="7">
    <source>
        <dbReference type="Pfam" id="PF13396"/>
    </source>
</evidence>
<keyword evidence="5 6" id="KW-0472">Membrane</keyword>
<evidence type="ECO:0000313" key="9">
    <source>
        <dbReference type="Proteomes" id="UP000215546"/>
    </source>
</evidence>
<evidence type="ECO:0000256" key="2">
    <source>
        <dbReference type="ARBA" id="ARBA00022475"/>
    </source>
</evidence>
<accession>A0A233VPM2</accession>
<keyword evidence="4 6" id="KW-1133">Transmembrane helix</keyword>
<name>A0A233VPM2_FINMA</name>
<feature type="transmembrane region" description="Helical" evidence="6">
    <location>
        <begin position="12"/>
        <end position="31"/>
    </location>
</feature>
<dbReference type="EMBL" id="NDYE01000004">
    <property type="protein sequence ID" value="OXZ34331.1"/>
    <property type="molecule type" value="Genomic_DNA"/>
</dbReference>